<name>A0AAE3HHS2_9GAMM</name>
<evidence type="ECO:0000313" key="4">
    <source>
        <dbReference type="Proteomes" id="UP001204445"/>
    </source>
</evidence>
<evidence type="ECO:0000256" key="2">
    <source>
        <dbReference type="SAM" id="SignalP"/>
    </source>
</evidence>
<dbReference type="RefSeq" id="WP_259054129.1">
    <property type="nucleotide sequence ID" value="NZ_JANUCT010000003.1"/>
</dbReference>
<protein>
    <recommendedName>
        <fullName evidence="5">SHOCT domain-containing protein</fullName>
    </recommendedName>
</protein>
<gene>
    <name evidence="3" type="ORF">J2T55_000584</name>
</gene>
<evidence type="ECO:0008006" key="5">
    <source>
        <dbReference type="Google" id="ProtNLM"/>
    </source>
</evidence>
<feature type="region of interest" description="Disordered" evidence="1">
    <location>
        <begin position="269"/>
        <end position="288"/>
    </location>
</feature>
<comment type="caution">
    <text evidence="3">The sequence shown here is derived from an EMBL/GenBank/DDBJ whole genome shotgun (WGS) entry which is preliminary data.</text>
</comment>
<keyword evidence="4" id="KW-1185">Reference proteome</keyword>
<proteinExistence type="predicted"/>
<organism evidence="3 4">
    <name type="scientific">Methylohalomonas lacus</name>
    <dbReference type="NCBI Taxonomy" id="398773"/>
    <lineage>
        <taxon>Bacteria</taxon>
        <taxon>Pseudomonadati</taxon>
        <taxon>Pseudomonadota</taxon>
        <taxon>Gammaproteobacteria</taxon>
        <taxon>Methylohalomonadales</taxon>
        <taxon>Methylohalomonadaceae</taxon>
        <taxon>Methylohalomonas</taxon>
    </lineage>
</organism>
<evidence type="ECO:0000256" key="1">
    <source>
        <dbReference type="SAM" id="MobiDB-lite"/>
    </source>
</evidence>
<evidence type="ECO:0000313" key="3">
    <source>
        <dbReference type="EMBL" id="MCS3902580.1"/>
    </source>
</evidence>
<sequence>MKTITNHLVTVLFLSALMVSGNAAAALFGGDDGSVLWKSGNNLYIKYAKQDSDNFGSNDHPVELDPQNIVTVLEELRFQAKKSGLFSSGKEERVFSVTQARRLAEYLAIGLKEAEPNQDIIFTLQKEVSQLLILTDHVFVSGRAFYKDGRLNIIIGDYNRFKNQEYERVYDSSGQLGGAYNFNHGRRSSSANNVPGAVVNMAGIQNKVVNNNPRQDWFVLDIDQAASAIAQQKGERGKEEGGMSREMRLEAARMQKEQRELKLEMARMREQMKNSGGDNGGKSPEERLETLEKLYEQEMISKEEYETKREQILSDI</sequence>
<feature type="chain" id="PRO_5042259813" description="SHOCT domain-containing protein" evidence="2">
    <location>
        <begin position="26"/>
        <end position="316"/>
    </location>
</feature>
<feature type="signal peptide" evidence="2">
    <location>
        <begin position="1"/>
        <end position="25"/>
    </location>
</feature>
<dbReference type="AlphaFoldDB" id="A0AAE3HHS2"/>
<reference evidence="3" key="1">
    <citation type="submission" date="2022-08" db="EMBL/GenBank/DDBJ databases">
        <title>Genomic Encyclopedia of Type Strains, Phase III (KMG-III): the genomes of soil and plant-associated and newly described type strains.</title>
        <authorList>
            <person name="Whitman W."/>
        </authorList>
    </citation>
    <scope>NUCLEOTIDE SEQUENCE</scope>
    <source>
        <strain evidence="3">HMT 1</strain>
    </source>
</reference>
<dbReference type="EMBL" id="JANUCT010000003">
    <property type="protein sequence ID" value="MCS3902580.1"/>
    <property type="molecule type" value="Genomic_DNA"/>
</dbReference>
<accession>A0AAE3HHS2</accession>
<dbReference type="Proteomes" id="UP001204445">
    <property type="component" value="Unassembled WGS sequence"/>
</dbReference>
<keyword evidence="2" id="KW-0732">Signal</keyword>